<evidence type="ECO:0000256" key="2">
    <source>
        <dbReference type="ARBA" id="ARBA00022729"/>
    </source>
</evidence>
<feature type="active site" description="Charge relay system" evidence="5">
    <location>
        <position position="134"/>
    </location>
</feature>
<dbReference type="Pfam" id="PF03797">
    <property type="entry name" value="Autotransporter"/>
    <property type="match status" value="1"/>
</dbReference>
<dbReference type="EMBL" id="BRLH01000018">
    <property type="protein sequence ID" value="GKX57540.1"/>
    <property type="molecule type" value="Genomic_DNA"/>
</dbReference>
<dbReference type="CDD" id="cd04848">
    <property type="entry name" value="Peptidases_S8_Autotransporter_serine_protease_like"/>
    <property type="match status" value="1"/>
</dbReference>
<feature type="active site" description="Charge relay system" evidence="5">
    <location>
        <position position="312"/>
    </location>
</feature>
<dbReference type="GO" id="GO:0005886">
    <property type="term" value="C:plasma membrane"/>
    <property type="evidence" value="ECO:0007669"/>
    <property type="project" value="TreeGrafter"/>
</dbReference>
<dbReference type="PANTHER" id="PTHR42884:SF14">
    <property type="entry name" value="NEUROENDOCRINE CONVERTASE 1"/>
    <property type="match status" value="1"/>
</dbReference>
<dbReference type="InterPro" id="IPR023828">
    <property type="entry name" value="Peptidase_S8_Ser-AS"/>
</dbReference>
<name>A0AAV5N5Z3_9GAMM</name>
<dbReference type="InterPro" id="IPR015500">
    <property type="entry name" value="Peptidase_S8_subtilisin-rel"/>
</dbReference>
<evidence type="ECO:0000256" key="4">
    <source>
        <dbReference type="ARBA" id="ARBA00022825"/>
    </source>
</evidence>
<comment type="similarity">
    <text evidence="5">Belongs to the peptidase S8 family.</text>
</comment>
<gene>
    <name evidence="9" type="ORF">SOASR030_36520</name>
</gene>
<feature type="signal peptide" evidence="7">
    <location>
        <begin position="1"/>
        <end position="28"/>
    </location>
</feature>
<dbReference type="PROSITE" id="PS00138">
    <property type="entry name" value="SUBTILASE_SER"/>
    <property type="match status" value="1"/>
</dbReference>
<evidence type="ECO:0000256" key="7">
    <source>
        <dbReference type="SAM" id="SignalP"/>
    </source>
</evidence>
<evidence type="ECO:0000256" key="3">
    <source>
        <dbReference type="ARBA" id="ARBA00022801"/>
    </source>
</evidence>
<dbReference type="Pfam" id="PF00082">
    <property type="entry name" value="Peptidase_S8"/>
    <property type="match status" value="1"/>
</dbReference>
<dbReference type="PROSITE" id="PS51257">
    <property type="entry name" value="PROKAR_LIPOPROTEIN"/>
    <property type="match status" value="1"/>
</dbReference>
<reference evidence="9" key="1">
    <citation type="submission" date="2022-06" db="EMBL/GenBank/DDBJ databases">
        <title>Draft genome sequences of Leminorella grimontii str. JCM5902.</title>
        <authorList>
            <person name="Wakabayashi Y."/>
            <person name="Kojima K."/>
        </authorList>
    </citation>
    <scope>NUCLEOTIDE SEQUENCE</scope>
    <source>
        <strain evidence="9">JCM 5902</strain>
    </source>
</reference>
<sequence length="936" mass="97734">MSSKRPLLKQTFYVTGSSLLIMALSACGGGGGGGGGGGNNNSSNVGSGNQSVSNRDGIISPTAPITPNAYNRNLFITQAAAAREAGFTGAGVIVGLIDSGVSTSNVALQSVVIKSLTYVDPATNNTSVGDVRGHGTMVAQVIAGQRVGDFSGGTAPSASIVSARIISDTPTSAGTQGYSLTRVNYDVADAGAKILNNSWSMPEWSASDTVTTNNYVNAYQNFVKTRGGLVVFASGNDGEANPTQIATLPTLAPTAQLEKGWLVVSAVDTNNPGKLAAYANACGISMNYCLVAPGTVSVTTASGDMTTVSGTSFAAPQVSGAAALVWQAFPYFSNDLVRQTLLGTATDIGSAGVDSTFGYGLLNAAAAVKGPAKFDWGDVSVSFNGYTSTWSNPISGNGGLTKDGSGTLVLTENATYRGTTNVLGGTLASEKRIASAVNVGRLGALDVRQVGGNVYNQGSVVLRNGVTTFSSNYTQTSDGQLAIVLGSTLNVQGTANVAGNLHVLSVPQGYVTKTQQEVLYAQGGLQGTFNTFTKASGVFLDATVGYNSNQAWLNVQRVNTASVSGIEYTAAASSGAARVEQAFTLLDAQNSASPSPSSVKDSEFLKAAASLQQSPTPQIAQASLESLSGQLPAASRAMTLQAVNVNSRQVSDHIAQLMDAPVSSSWTQNVNYQSSMTGGGFSGVNYSMNGWVMGNDVFLDKNTFIGSSLTRSDTYGSLSRGSEYNSGTVGEASLYGGKMFDAYYVTGRVASGYYDGRQKRTLLLGTNSERVSSDQSGNYFTVGSEVGYRVKGDNWQVTPFVDTQYINLKQDGFKENGASGFGLQAKSQTTDRLQAGMGIRAGYGWDMGDKGRVNLTAKTHYQRAVAQSNERYSASFTGVNQYMPLRGAELPRDVMMVGSGFEWLLNDQMMLNLLYEQYFSDAQNVNSVNMGFTFTF</sequence>
<evidence type="ECO:0000256" key="5">
    <source>
        <dbReference type="PROSITE-ProRule" id="PRU01240"/>
    </source>
</evidence>
<dbReference type="SUPFAM" id="SSF52743">
    <property type="entry name" value="Subtilisin-like"/>
    <property type="match status" value="1"/>
</dbReference>
<proteinExistence type="inferred from homology"/>
<dbReference type="PRINTS" id="PR00723">
    <property type="entry name" value="SUBTILISIN"/>
</dbReference>
<keyword evidence="3 5" id="KW-0378">Hydrolase</keyword>
<dbReference type="PROSITE" id="PS00136">
    <property type="entry name" value="SUBTILASE_ASP"/>
    <property type="match status" value="1"/>
</dbReference>
<dbReference type="SUPFAM" id="SSF103515">
    <property type="entry name" value="Autotransporter"/>
    <property type="match status" value="1"/>
</dbReference>
<dbReference type="InterPro" id="IPR005546">
    <property type="entry name" value="Autotransporte_beta"/>
</dbReference>
<keyword evidence="4 5" id="KW-0720">Serine protease</keyword>
<feature type="chain" id="PRO_5043797891" evidence="7">
    <location>
        <begin position="29"/>
        <end position="936"/>
    </location>
</feature>
<protein>
    <submittedName>
        <fullName evidence="9">Serine protease</fullName>
    </submittedName>
</protein>
<dbReference type="GO" id="GO:0004252">
    <property type="term" value="F:serine-type endopeptidase activity"/>
    <property type="evidence" value="ECO:0007669"/>
    <property type="project" value="UniProtKB-UniRule"/>
</dbReference>
<dbReference type="Proteomes" id="UP001058124">
    <property type="component" value="Unassembled WGS sequence"/>
</dbReference>
<keyword evidence="10" id="KW-1185">Reference proteome</keyword>
<evidence type="ECO:0000259" key="8">
    <source>
        <dbReference type="PROSITE" id="PS51208"/>
    </source>
</evidence>
<dbReference type="InterPro" id="IPR013425">
    <property type="entry name" value="Autotrns_rpt"/>
</dbReference>
<dbReference type="NCBIfam" id="TIGR01414">
    <property type="entry name" value="autotrans_barl"/>
    <property type="match status" value="1"/>
</dbReference>
<feature type="active site" description="Charge relay system" evidence="5">
    <location>
        <position position="98"/>
    </location>
</feature>
<dbReference type="GO" id="GO:0019867">
    <property type="term" value="C:outer membrane"/>
    <property type="evidence" value="ECO:0007669"/>
    <property type="project" value="InterPro"/>
</dbReference>
<dbReference type="InterPro" id="IPR036709">
    <property type="entry name" value="Autotransporte_beta_dom_sf"/>
</dbReference>
<keyword evidence="1 5" id="KW-0645">Protease</keyword>
<feature type="compositionally biased region" description="Low complexity" evidence="6">
    <location>
        <begin position="40"/>
        <end position="54"/>
    </location>
</feature>
<dbReference type="InterPro" id="IPR036852">
    <property type="entry name" value="Peptidase_S8/S53_dom_sf"/>
</dbReference>
<dbReference type="SMART" id="SM00869">
    <property type="entry name" value="Autotransporter"/>
    <property type="match status" value="1"/>
</dbReference>
<dbReference type="PROSITE" id="PS51892">
    <property type="entry name" value="SUBTILASE"/>
    <property type="match status" value="1"/>
</dbReference>
<dbReference type="RefSeq" id="WP_147654624.1">
    <property type="nucleotide sequence ID" value="NZ_BRLH01000018.1"/>
</dbReference>
<evidence type="ECO:0000313" key="10">
    <source>
        <dbReference type="Proteomes" id="UP001058124"/>
    </source>
</evidence>
<feature type="domain" description="Autotransporter" evidence="8">
    <location>
        <begin position="658"/>
        <end position="936"/>
    </location>
</feature>
<feature type="region of interest" description="Disordered" evidence="6">
    <location>
        <begin position="38"/>
        <end position="63"/>
    </location>
</feature>
<dbReference type="Gene3D" id="3.40.50.200">
    <property type="entry name" value="Peptidase S8/S53 domain"/>
    <property type="match status" value="1"/>
</dbReference>
<dbReference type="PANTHER" id="PTHR42884">
    <property type="entry name" value="PROPROTEIN CONVERTASE SUBTILISIN/KEXIN-RELATED"/>
    <property type="match status" value="1"/>
</dbReference>
<evidence type="ECO:0000256" key="1">
    <source>
        <dbReference type="ARBA" id="ARBA00022670"/>
    </source>
</evidence>
<keyword evidence="2 7" id="KW-0732">Signal</keyword>
<dbReference type="InterPro" id="IPR006315">
    <property type="entry name" value="OM_autotransptr_brl_dom"/>
</dbReference>
<dbReference type="InterPro" id="IPR034061">
    <property type="entry name" value="Peptidases_S8_Autotransporter"/>
</dbReference>
<evidence type="ECO:0000313" key="9">
    <source>
        <dbReference type="EMBL" id="GKX57540.1"/>
    </source>
</evidence>
<dbReference type="GO" id="GO:0016485">
    <property type="term" value="P:protein processing"/>
    <property type="evidence" value="ECO:0007669"/>
    <property type="project" value="TreeGrafter"/>
</dbReference>
<dbReference type="AlphaFoldDB" id="A0AAV5N5Z3"/>
<dbReference type="NCBIfam" id="TIGR02601">
    <property type="entry name" value="autotrns_rpt"/>
    <property type="match status" value="1"/>
</dbReference>
<organism evidence="9 10">
    <name type="scientific">Leminorella grimontii</name>
    <dbReference type="NCBI Taxonomy" id="82981"/>
    <lineage>
        <taxon>Bacteria</taxon>
        <taxon>Pseudomonadati</taxon>
        <taxon>Pseudomonadota</taxon>
        <taxon>Gammaproteobacteria</taxon>
        <taxon>Enterobacterales</taxon>
        <taxon>Budviciaceae</taxon>
        <taxon>Leminorella</taxon>
    </lineage>
</organism>
<dbReference type="InterPro" id="IPR023827">
    <property type="entry name" value="Peptidase_S8_Asp-AS"/>
</dbReference>
<comment type="caution">
    <text evidence="9">The sequence shown here is derived from an EMBL/GenBank/DDBJ whole genome shotgun (WGS) entry which is preliminary data.</text>
</comment>
<accession>A0AAV5N5Z3</accession>
<dbReference type="PROSITE" id="PS51208">
    <property type="entry name" value="AUTOTRANSPORTER"/>
    <property type="match status" value="1"/>
</dbReference>
<evidence type="ECO:0000256" key="6">
    <source>
        <dbReference type="SAM" id="MobiDB-lite"/>
    </source>
</evidence>
<dbReference type="Pfam" id="PF12951">
    <property type="entry name" value="PATR"/>
    <property type="match status" value="1"/>
</dbReference>
<dbReference type="Gene3D" id="2.40.128.130">
    <property type="entry name" value="Autotransporter beta-domain"/>
    <property type="match status" value="1"/>
</dbReference>
<dbReference type="InterPro" id="IPR000209">
    <property type="entry name" value="Peptidase_S8/S53_dom"/>
</dbReference>